<evidence type="ECO:0000313" key="2">
    <source>
        <dbReference type="EMBL" id="EPR80083.1"/>
    </source>
</evidence>
<dbReference type="InterPro" id="IPR011009">
    <property type="entry name" value="Kinase-like_dom_sf"/>
</dbReference>
<keyword evidence="1" id="KW-1133">Transmembrane helix</keyword>
<evidence type="ECO:0000256" key="1">
    <source>
        <dbReference type="SAM" id="Phobius"/>
    </source>
</evidence>
<proteinExistence type="predicted"/>
<name>S7XW29_SPRLO</name>
<feature type="transmembrane region" description="Helical" evidence="1">
    <location>
        <begin position="7"/>
        <end position="29"/>
    </location>
</feature>
<organism evidence="2 3">
    <name type="scientific">Spraguea lophii (strain 42_110)</name>
    <name type="common">Microsporidian parasite</name>
    <dbReference type="NCBI Taxonomy" id="1358809"/>
    <lineage>
        <taxon>Eukaryota</taxon>
        <taxon>Fungi</taxon>
        <taxon>Fungi incertae sedis</taxon>
        <taxon>Microsporidia</taxon>
        <taxon>Spragueidae</taxon>
        <taxon>Spraguea</taxon>
    </lineage>
</organism>
<sequence length="337" mass="39619">MEKIVNFCVVSTSLIVGILFLLSGHLLVFTDKKIINSKKIINGYTDLQKSLPDNLAAASYVYKCKNNNSGKVIKLFTKYIYSYTHFGGTAYNVISKDTKICVTVKYFNTANKDAMEAYKNELYYYDLFTKEGFRFISPMINLTKMGYEIDNSKATKEYESIKGIVTLFQSGLPLSRALARNKQMTINSIYKLIHHIVETIIELHYTHEVYHYSLTIDDIMFQLRSIKIVNFPFMSKEKELSEDKYNKIKKYLNEDDDLPSEGKSIDYYCFIKILKKIFEYENIQKVITDYKTYTNDKYIQLLNIKLEVENFFENKKERKNNEEMVVFDNILKHLHMK</sequence>
<dbReference type="Proteomes" id="UP000014978">
    <property type="component" value="Unassembled WGS sequence"/>
</dbReference>
<comment type="caution">
    <text evidence="2">The sequence shown here is derived from an EMBL/GenBank/DDBJ whole genome shotgun (WGS) entry which is preliminary data.</text>
</comment>
<accession>S7XW29</accession>
<evidence type="ECO:0000313" key="3">
    <source>
        <dbReference type="Proteomes" id="UP000014978"/>
    </source>
</evidence>
<dbReference type="EMBL" id="ATCN01000018">
    <property type="protein sequence ID" value="EPR80083.1"/>
    <property type="molecule type" value="Genomic_DNA"/>
</dbReference>
<dbReference type="VEuPathDB" id="MicrosporidiaDB:SLOPH_869"/>
<dbReference type="HOGENOM" id="CLU_824320_0_0_1"/>
<protein>
    <recommendedName>
        <fullName evidence="4">Protein kinase domain-containing protein</fullName>
    </recommendedName>
</protein>
<evidence type="ECO:0008006" key="4">
    <source>
        <dbReference type="Google" id="ProtNLM"/>
    </source>
</evidence>
<keyword evidence="1" id="KW-0812">Transmembrane</keyword>
<dbReference type="AlphaFoldDB" id="S7XW29"/>
<dbReference type="InParanoid" id="S7XW29"/>
<gene>
    <name evidence="2" type="ORF">SLOPH_869</name>
</gene>
<keyword evidence="3" id="KW-1185">Reference proteome</keyword>
<reference evidence="3" key="1">
    <citation type="journal article" date="2013" name="PLoS Genet.">
        <title>The genome of Spraguea lophii and the basis of host-microsporidian interactions.</title>
        <authorList>
            <person name="Campbell S.E."/>
            <person name="Williams T.A."/>
            <person name="Yousuf A."/>
            <person name="Soanes D.M."/>
            <person name="Paszkiewicz K.H."/>
            <person name="Williams B.A.P."/>
        </authorList>
    </citation>
    <scope>NUCLEOTIDE SEQUENCE [LARGE SCALE GENOMIC DNA]</scope>
    <source>
        <strain evidence="3">42_110</strain>
    </source>
</reference>
<dbReference type="SUPFAM" id="SSF56112">
    <property type="entry name" value="Protein kinase-like (PK-like)"/>
    <property type="match status" value="1"/>
</dbReference>
<keyword evidence="1" id="KW-0472">Membrane</keyword>